<dbReference type="Pfam" id="PF01397">
    <property type="entry name" value="Terpene_synth"/>
    <property type="match status" value="1"/>
</dbReference>
<protein>
    <recommendedName>
        <fullName evidence="11">(-)-kolavenyl diphosphate synthase</fullName>
        <ecNumber evidence="11">5.5.1.28</ecNumber>
    </recommendedName>
</protein>
<proteinExistence type="evidence at transcript level"/>
<feature type="domain" description="Terpene synthase metal-binding" evidence="13">
    <location>
        <begin position="562"/>
        <end position="675"/>
    </location>
</feature>
<comment type="function">
    <text evidence="10">Diterpene synthase that catalyzes the formation of (-)-kolavenyl diphosphate from geranylgeranyl diphosphate (GGPP).</text>
</comment>
<dbReference type="InterPro" id="IPR001906">
    <property type="entry name" value="Terpene_synth_N"/>
</dbReference>
<evidence type="ECO:0000256" key="11">
    <source>
        <dbReference type="ARBA" id="ARBA00066404"/>
    </source>
</evidence>
<keyword evidence="7" id="KW-0809">Transit peptide</keyword>
<dbReference type="EC" id="5.5.1.28" evidence="11"/>
<comment type="catalytic activity">
    <reaction evidence="9">
        <text>(2E,6E,10E)-geranylgeranyl diphosphate = (-)-kolavenyl diphosphate</text>
        <dbReference type="Rhea" id="RHEA:54684"/>
        <dbReference type="ChEBI" id="CHEBI:58756"/>
        <dbReference type="ChEBI" id="CHEBI:138310"/>
        <dbReference type="EC" id="5.5.1.28"/>
    </reaction>
    <physiologicalReaction direction="left-to-right" evidence="9">
        <dbReference type="Rhea" id="RHEA:54685"/>
    </physiologicalReaction>
</comment>
<evidence type="ECO:0000256" key="10">
    <source>
        <dbReference type="ARBA" id="ARBA00056102"/>
    </source>
</evidence>
<dbReference type="EMBL" id="KP889112">
    <property type="protein sequence ID" value="ALE19957.1"/>
    <property type="molecule type" value="mRNA"/>
</dbReference>
<dbReference type="AlphaFoldDB" id="A0A0M4MZ71"/>
<evidence type="ECO:0000256" key="9">
    <source>
        <dbReference type="ARBA" id="ARBA00052315"/>
    </source>
</evidence>
<comment type="cofactor">
    <cofactor evidence="1">
        <name>Mg(2+)</name>
        <dbReference type="ChEBI" id="CHEBI:18420"/>
    </cofactor>
</comment>
<dbReference type="SUPFAM" id="SSF48576">
    <property type="entry name" value="Terpenoid synthases"/>
    <property type="match status" value="1"/>
</dbReference>
<evidence type="ECO:0000259" key="13">
    <source>
        <dbReference type="Pfam" id="PF03936"/>
    </source>
</evidence>
<sequence length="815" mass="94023">MFMSSSSSSHARRPQLSSFSYLHPPLPFPGLSFFNTRDKRVNFDSTRIICIAKSKPARTTPEYSDVLQTGLPLIVEDDIQEQEEPLEVSLENQIRQGVDIVKSMLGSMEDGETSISAYDTAWVALVENIHHPGSPQFPSSLQWIANNQLPDGSWGDPDVFLAHDRLINTLACVIALKKWNIHPHKCKRGLSFVKENISKLEKENEEHMLIGFEIAFPSLLEMAKKLGIEIPDDSPALQDIYTKRDLKLTRIPKDKMHNVPTTLLHSLEGLPDLDWEKLVKLQFQNGSFLFSPSSTAFAFMHTKDGNCLSYLNDLVHKFNGGVPTAYPVDLFEHIWSVDRLQRLGISRFFHPEIKECLGYVHRYWTKDGICWARNSRVQDIDDTAMGFRLLRLHGYEVSPDVFKQFRKGDEFVCFMGQSNQAITGIYNLYRASQMMFPEETILEEAKKFSVNFLREKRAASELLDKWIITKDLPNEVGFALDVPWYACLPRVETRLYIEQYGGQDDVWIGKTLYRMPYVNNNVYLELAKLDYNNCQSLHRIEWDNIQKWYEGYNLGGFGVNKRSLLRTYFLATSNIFEPERSVERLTWAKTAILVQAIASYFENSREERIEFANEFQKFPNTRGYINGRRLDVKQATKGLIEMVFATLNQFSLDALVVHGEDITHHLYQSWEKWVLTWQEGGDRREGEAELLVQTINLMAGHTHSQEEELYERLFKLTNTVCHQLGHYHHLNKDKQPQQVEDNGGYNNSNPESISKLQIESDMRELVQLVLNSSDGMDSNIKQTFLAVTKSFYYTAFTHPGTVNYHIAKVLFERVV</sequence>
<dbReference type="PANTHER" id="PTHR31739:SF4">
    <property type="entry name" value="ENT-COPALYL DIPHOSPHATE SYNTHASE, CHLOROPLASTIC"/>
    <property type="match status" value="1"/>
</dbReference>
<reference evidence="14" key="1">
    <citation type="submission" date="2015-03" db="EMBL/GenBank/DDBJ databases">
        <title>Expanding the landscape of diterpene structural diversity by combinatorial biosynthesis.</title>
        <authorList>
            <person name="Andersen-Ranberg J."/>
            <person name="Nielsen M.T."/>
            <person name="Jensen N.B."/>
            <person name="Pateraki I."/>
            <person name="Bach S.S."/>
            <person name="Hamberger B."/>
            <person name="Bohlmann J."/>
            <person name="Kongstad K.T."/>
            <person name="Staerk D."/>
            <person name="Moeller B.L."/>
            <person name="Hamberger B."/>
        </authorList>
    </citation>
    <scope>NUCLEOTIDE SEQUENCE</scope>
</reference>
<keyword evidence="14" id="KW-0413">Isomerase</keyword>
<feature type="domain" description="Terpene synthase N-terminal" evidence="12">
    <location>
        <begin position="274"/>
        <end position="480"/>
    </location>
</feature>
<dbReference type="InterPro" id="IPR008949">
    <property type="entry name" value="Isoprenoid_synthase_dom_sf"/>
</dbReference>
<comment type="similarity">
    <text evidence="8">Belongs to the terpene synthase family. Tpsc subfamily.</text>
</comment>
<name>A0A0M4MZ71_TRIWF</name>
<dbReference type="GO" id="GO:0009507">
    <property type="term" value="C:chloroplast"/>
    <property type="evidence" value="ECO:0007669"/>
    <property type="project" value="UniProtKB-SubCell"/>
</dbReference>
<evidence type="ECO:0000256" key="6">
    <source>
        <dbReference type="ARBA" id="ARBA00022842"/>
    </source>
</evidence>
<evidence type="ECO:0000256" key="3">
    <source>
        <dbReference type="ARBA" id="ARBA00022528"/>
    </source>
</evidence>
<dbReference type="SUPFAM" id="SSF48239">
    <property type="entry name" value="Terpenoid cyclases/Protein prenyltransferases"/>
    <property type="match status" value="2"/>
</dbReference>
<dbReference type="Gene3D" id="1.10.600.10">
    <property type="entry name" value="Farnesyl Diphosphate Synthase"/>
    <property type="match status" value="1"/>
</dbReference>
<dbReference type="FunFam" id="1.50.10.160:FF:000001">
    <property type="entry name" value="Ent-copalyl diphosphate synthase"/>
    <property type="match status" value="1"/>
</dbReference>
<keyword evidence="3" id="KW-0150">Chloroplast</keyword>
<dbReference type="InterPro" id="IPR050148">
    <property type="entry name" value="Terpene_synthase-like"/>
</dbReference>
<comment type="subcellular location">
    <subcellularLocation>
        <location evidence="2">Plastid</location>
        <location evidence="2">Chloroplast</location>
    </subcellularLocation>
</comment>
<keyword evidence="4" id="KW-0934">Plastid</keyword>
<accession>A0A0M4MZ71</accession>
<evidence type="ECO:0000313" key="14">
    <source>
        <dbReference type="EMBL" id="ALE19957.1"/>
    </source>
</evidence>
<dbReference type="GO" id="GO:0010333">
    <property type="term" value="F:terpene synthase activity"/>
    <property type="evidence" value="ECO:0007669"/>
    <property type="project" value="InterPro"/>
</dbReference>
<evidence type="ECO:0000256" key="8">
    <source>
        <dbReference type="ARBA" id="ARBA00038099"/>
    </source>
</evidence>
<dbReference type="FunFam" id="1.50.10.130:FF:000002">
    <property type="entry name" value="Ent-copalyl diphosphate synthase, chloroplastic"/>
    <property type="match status" value="1"/>
</dbReference>
<evidence type="ECO:0000256" key="2">
    <source>
        <dbReference type="ARBA" id="ARBA00004229"/>
    </source>
</evidence>
<dbReference type="GO" id="GO:0009686">
    <property type="term" value="P:gibberellin biosynthetic process"/>
    <property type="evidence" value="ECO:0007669"/>
    <property type="project" value="TreeGrafter"/>
</dbReference>
<keyword evidence="5" id="KW-0479">Metal-binding</keyword>
<dbReference type="SFLD" id="SFLDG01605">
    <property type="entry name" value="Terpene_Cyclase_Like_1_N-term"/>
    <property type="match status" value="1"/>
</dbReference>
<dbReference type="InterPro" id="IPR005630">
    <property type="entry name" value="Terpene_synthase_metal-bd"/>
</dbReference>
<dbReference type="InterPro" id="IPR036965">
    <property type="entry name" value="Terpene_synth_N_sf"/>
</dbReference>
<gene>
    <name evidence="14" type="primary">TPS21</name>
</gene>
<evidence type="ECO:0000259" key="12">
    <source>
        <dbReference type="Pfam" id="PF01397"/>
    </source>
</evidence>
<evidence type="ECO:0000256" key="7">
    <source>
        <dbReference type="ARBA" id="ARBA00022946"/>
    </source>
</evidence>
<evidence type="ECO:0000256" key="5">
    <source>
        <dbReference type="ARBA" id="ARBA00022723"/>
    </source>
</evidence>
<dbReference type="BRENDA" id="4.2.1.133">
    <property type="organism ID" value="14452"/>
</dbReference>
<keyword evidence="6" id="KW-0460">Magnesium</keyword>
<dbReference type="Pfam" id="PF03936">
    <property type="entry name" value="Terpene_synth_C"/>
    <property type="match status" value="1"/>
</dbReference>
<dbReference type="Gene3D" id="1.50.10.160">
    <property type="match status" value="1"/>
</dbReference>
<dbReference type="InterPro" id="IPR008930">
    <property type="entry name" value="Terpenoid_cyclase/PrenylTrfase"/>
</dbReference>
<dbReference type="GO" id="GO:0016853">
    <property type="term" value="F:isomerase activity"/>
    <property type="evidence" value="ECO:0007669"/>
    <property type="project" value="UniProtKB-KW"/>
</dbReference>
<organism evidence="14">
    <name type="scientific">Tripterygium wilfordii</name>
    <name type="common">Thunder God vine</name>
    <dbReference type="NCBI Taxonomy" id="458696"/>
    <lineage>
        <taxon>Eukaryota</taxon>
        <taxon>Viridiplantae</taxon>
        <taxon>Streptophyta</taxon>
        <taxon>Embryophyta</taxon>
        <taxon>Tracheophyta</taxon>
        <taxon>Spermatophyta</taxon>
        <taxon>Magnoliopsida</taxon>
        <taxon>eudicotyledons</taxon>
        <taxon>Gunneridae</taxon>
        <taxon>Pentapetalae</taxon>
        <taxon>rosids</taxon>
        <taxon>fabids</taxon>
        <taxon>Celastrales</taxon>
        <taxon>Celastraceae</taxon>
        <taxon>Tripterygium</taxon>
    </lineage>
</organism>
<dbReference type="GO" id="GO:0000287">
    <property type="term" value="F:magnesium ion binding"/>
    <property type="evidence" value="ECO:0007669"/>
    <property type="project" value="InterPro"/>
</dbReference>
<evidence type="ECO:0000256" key="1">
    <source>
        <dbReference type="ARBA" id="ARBA00001946"/>
    </source>
</evidence>
<dbReference type="SFLD" id="SFLDG01014">
    <property type="entry name" value="Terpene_Cyclase_Like_1_N-term"/>
    <property type="match status" value="1"/>
</dbReference>
<dbReference type="PANTHER" id="PTHR31739">
    <property type="entry name" value="ENT-COPALYL DIPHOSPHATE SYNTHASE, CHLOROPLASTIC"/>
    <property type="match status" value="1"/>
</dbReference>
<evidence type="ECO:0000256" key="4">
    <source>
        <dbReference type="ARBA" id="ARBA00022640"/>
    </source>
</evidence>
<dbReference type="Gene3D" id="1.50.10.130">
    <property type="entry name" value="Terpene synthase, N-terminal domain"/>
    <property type="match status" value="1"/>
</dbReference>